<dbReference type="EMBL" id="CBTK010000298">
    <property type="protein sequence ID" value="CDH47336.1"/>
    <property type="molecule type" value="Genomic_DNA"/>
</dbReference>
<gene>
    <name evidence="1" type="ORF">BN874_80026</name>
</gene>
<dbReference type="Proteomes" id="UP000019184">
    <property type="component" value="Unassembled WGS sequence"/>
</dbReference>
<sequence>MSCIQVIAERKAPQPVPASLPYQLNSAIFATLKPAWAPGGKLTSADDNTVKANYRLIATYFPASTAIFSRHRLARR</sequence>
<keyword evidence="2" id="KW-1185">Reference proteome</keyword>
<dbReference type="AlphaFoldDB" id="A0A7U7GFC0"/>
<accession>A0A7U7GFC0</accession>
<comment type="caution">
    <text evidence="1">The sequence shown here is derived from an EMBL/GenBank/DDBJ whole genome shotgun (WGS) entry which is preliminary data.</text>
</comment>
<proteinExistence type="predicted"/>
<evidence type="ECO:0000313" key="2">
    <source>
        <dbReference type="Proteomes" id="UP000019184"/>
    </source>
</evidence>
<organism evidence="1 2">
    <name type="scientific">Candidatus Contendobacter odensis Run_B_J11</name>
    <dbReference type="NCBI Taxonomy" id="1400861"/>
    <lineage>
        <taxon>Bacteria</taxon>
        <taxon>Pseudomonadati</taxon>
        <taxon>Pseudomonadota</taxon>
        <taxon>Gammaproteobacteria</taxon>
        <taxon>Candidatus Competibacteraceae</taxon>
        <taxon>Candidatus Contendibacter</taxon>
    </lineage>
</organism>
<reference evidence="1 2" key="1">
    <citation type="journal article" date="2014" name="ISME J.">
        <title>Candidatus Competibacter-lineage genomes retrieved from metagenomes reveal functional metabolic diversity.</title>
        <authorList>
            <person name="McIlroy S.J."/>
            <person name="Albertsen M."/>
            <person name="Andresen E.K."/>
            <person name="Saunders A.M."/>
            <person name="Kristiansen R."/>
            <person name="Stokholm-Bjerregaard M."/>
            <person name="Nielsen K.L."/>
            <person name="Nielsen P.H."/>
        </authorList>
    </citation>
    <scope>NUCLEOTIDE SEQUENCE [LARGE SCALE GENOMIC DNA]</scope>
    <source>
        <strain evidence="1 2">Run_B_J11</strain>
    </source>
</reference>
<name>A0A7U7GFC0_9GAMM</name>
<protein>
    <submittedName>
        <fullName evidence="1">Uncharacterized protein</fullName>
    </submittedName>
</protein>
<evidence type="ECO:0000313" key="1">
    <source>
        <dbReference type="EMBL" id="CDH47336.1"/>
    </source>
</evidence>